<dbReference type="Proteomes" id="UP000639775">
    <property type="component" value="Unassembled WGS sequence"/>
</dbReference>
<evidence type="ECO:0000256" key="1">
    <source>
        <dbReference type="ARBA" id="ARBA00022679"/>
    </source>
</evidence>
<evidence type="ECO:0000313" key="5">
    <source>
        <dbReference type="Proteomes" id="UP000639775"/>
    </source>
</evidence>
<protein>
    <submittedName>
        <fullName evidence="4">GNAT family N-acetyltransferase</fullName>
    </submittedName>
</protein>
<evidence type="ECO:0000256" key="2">
    <source>
        <dbReference type="ARBA" id="ARBA00023315"/>
    </source>
</evidence>
<dbReference type="InterPro" id="IPR016181">
    <property type="entry name" value="Acyl_CoA_acyltransferase"/>
</dbReference>
<evidence type="ECO:0000259" key="3">
    <source>
        <dbReference type="PROSITE" id="PS51186"/>
    </source>
</evidence>
<dbReference type="Pfam" id="PF00583">
    <property type="entry name" value="Acetyltransf_1"/>
    <property type="match status" value="1"/>
</dbReference>
<reference evidence="4" key="1">
    <citation type="submission" date="2020-03" db="EMBL/GenBank/DDBJ databases">
        <title>Roseovarius gahaiensis sp. nov., isolated from Gahai Saline Lake, China.</title>
        <authorList>
            <person name="Sun X."/>
        </authorList>
    </citation>
    <scope>NUCLEOTIDE SEQUENCE</scope>
    <source>
        <strain evidence="4">GH877</strain>
    </source>
</reference>
<evidence type="ECO:0000313" key="4">
    <source>
        <dbReference type="EMBL" id="NHQ74710.1"/>
    </source>
</evidence>
<accession>A0A967BDW3</accession>
<dbReference type="AlphaFoldDB" id="A0A967BDW3"/>
<dbReference type="RefSeq" id="WP_167196437.1">
    <property type="nucleotide sequence ID" value="NZ_JAAORB010000016.1"/>
</dbReference>
<proteinExistence type="predicted"/>
<dbReference type="PROSITE" id="PS51186">
    <property type="entry name" value="GNAT"/>
    <property type="match status" value="1"/>
</dbReference>
<dbReference type="InterPro" id="IPR000182">
    <property type="entry name" value="GNAT_dom"/>
</dbReference>
<dbReference type="SUPFAM" id="SSF55729">
    <property type="entry name" value="Acyl-CoA N-acyltransferases (Nat)"/>
    <property type="match status" value="1"/>
</dbReference>
<dbReference type="EMBL" id="JAAORB010000016">
    <property type="protein sequence ID" value="NHQ74710.1"/>
    <property type="molecule type" value="Genomic_DNA"/>
</dbReference>
<name>A0A967BDW3_9RHOB</name>
<dbReference type="GO" id="GO:0016747">
    <property type="term" value="F:acyltransferase activity, transferring groups other than amino-acyl groups"/>
    <property type="evidence" value="ECO:0007669"/>
    <property type="project" value="InterPro"/>
</dbReference>
<feature type="domain" description="N-acetyltransferase" evidence="3">
    <location>
        <begin position="37"/>
        <end position="187"/>
    </location>
</feature>
<dbReference type="PANTHER" id="PTHR43800">
    <property type="entry name" value="PEPTIDYL-LYSINE N-ACETYLTRANSFERASE YJAB"/>
    <property type="match status" value="1"/>
</dbReference>
<dbReference type="CDD" id="cd04301">
    <property type="entry name" value="NAT_SF"/>
    <property type="match status" value="1"/>
</dbReference>
<dbReference type="Gene3D" id="3.40.630.30">
    <property type="match status" value="1"/>
</dbReference>
<comment type="caution">
    <text evidence="4">The sequence shown here is derived from an EMBL/GenBank/DDBJ whole genome shotgun (WGS) entry which is preliminary data.</text>
</comment>
<gene>
    <name evidence="4" type="ORF">HAT86_09560</name>
</gene>
<organism evidence="4 5">
    <name type="scientific">Roseovarius gahaiensis</name>
    <dbReference type="NCBI Taxonomy" id="2716691"/>
    <lineage>
        <taxon>Bacteria</taxon>
        <taxon>Pseudomonadati</taxon>
        <taxon>Pseudomonadota</taxon>
        <taxon>Alphaproteobacteria</taxon>
        <taxon>Rhodobacterales</taxon>
        <taxon>Roseobacteraceae</taxon>
        <taxon>Roseovarius</taxon>
    </lineage>
</organism>
<keyword evidence="5" id="KW-1185">Reference proteome</keyword>
<sequence>MLEDGLHGVPAGHTASVVTHLEMQAQAPQRPEADLPLTLERITTPDPDWYLGLFRKVGAPWLWFGRLTLTRDALLTVIHDAQVHVYAVREAGQDVGLLELDFRHHPDCELAYFGLTESAVGRGAGRWMMNRAIGLAWAQGITRFHVHTCTLDHPAALAFYQRSGFVPYAREIEIVEDPRLSALLPMDAAPHVPLIGR</sequence>
<dbReference type="PANTHER" id="PTHR43800:SF1">
    <property type="entry name" value="PEPTIDYL-LYSINE N-ACETYLTRANSFERASE YJAB"/>
    <property type="match status" value="1"/>
</dbReference>
<keyword evidence="2" id="KW-0012">Acyltransferase</keyword>
<keyword evidence="1" id="KW-0808">Transferase</keyword>